<accession>A0ABW5ZCT1</accession>
<reference evidence="2" key="1">
    <citation type="journal article" date="2019" name="Int. J. Syst. Evol. Microbiol.">
        <title>The Global Catalogue of Microorganisms (GCM) 10K type strain sequencing project: providing services to taxonomists for standard genome sequencing and annotation.</title>
        <authorList>
            <consortium name="The Broad Institute Genomics Platform"/>
            <consortium name="The Broad Institute Genome Sequencing Center for Infectious Disease"/>
            <person name="Wu L."/>
            <person name="Ma J."/>
        </authorList>
    </citation>
    <scope>NUCLEOTIDE SEQUENCE [LARGE SCALE GENOMIC DNA]</scope>
    <source>
        <strain evidence="2">KCTC 13528</strain>
    </source>
</reference>
<proteinExistence type="predicted"/>
<dbReference type="PANTHER" id="PTHR38657:SF1">
    <property type="entry name" value="SLR1343 PROTEIN"/>
    <property type="match status" value="1"/>
</dbReference>
<name>A0ABW5ZCT1_9BACL</name>
<gene>
    <name evidence="1" type="ORF">ACFS5P_02435</name>
</gene>
<organism evidence="1 2">
    <name type="scientific">Jeotgalibacillus terrae</name>
    <dbReference type="NCBI Taxonomy" id="587735"/>
    <lineage>
        <taxon>Bacteria</taxon>
        <taxon>Bacillati</taxon>
        <taxon>Bacillota</taxon>
        <taxon>Bacilli</taxon>
        <taxon>Bacillales</taxon>
        <taxon>Caryophanaceae</taxon>
        <taxon>Jeotgalibacillus</taxon>
    </lineage>
</organism>
<keyword evidence="2" id="KW-1185">Reference proteome</keyword>
<dbReference type="SUPFAM" id="SSF48173">
    <property type="entry name" value="Cryptochrome/photolyase FAD-binding domain"/>
    <property type="match status" value="1"/>
</dbReference>
<dbReference type="RefSeq" id="WP_239581507.1">
    <property type="nucleotide sequence ID" value="NZ_JAFBDK010000007.1"/>
</dbReference>
<comment type="caution">
    <text evidence="1">The sequence shown here is derived from an EMBL/GenBank/DDBJ whole genome shotgun (WGS) entry which is preliminary data.</text>
</comment>
<dbReference type="Gene3D" id="1.10.579.10">
    <property type="entry name" value="DNA Cyclobutane Dipyrimidine Photolyase, subunit A, domain 3"/>
    <property type="match status" value="1"/>
</dbReference>
<protein>
    <submittedName>
        <fullName evidence="1">Uncharacterized protein</fullName>
    </submittedName>
</protein>
<evidence type="ECO:0000313" key="2">
    <source>
        <dbReference type="Proteomes" id="UP001597561"/>
    </source>
</evidence>
<dbReference type="InterPro" id="IPR036134">
    <property type="entry name" value="Crypto/Photolyase_FAD-like_sf"/>
</dbReference>
<dbReference type="EMBL" id="JBHUPG010000003">
    <property type="protein sequence ID" value="MFD2910724.1"/>
    <property type="molecule type" value="Genomic_DNA"/>
</dbReference>
<dbReference type="Gene3D" id="1.25.40.80">
    <property type="match status" value="1"/>
</dbReference>
<dbReference type="PANTHER" id="PTHR38657">
    <property type="entry name" value="SLR1343 PROTEIN"/>
    <property type="match status" value="1"/>
</dbReference>
<dbReference type="Proteomes" id="UP001597561">
    <property type="component" value="Unassembled WGS sequence"/>
</dbReference>
<dbReference type="InterPro" id="IPR052551">
    <property type="entry name" value="UV-DNA_repair_photolyase"/>
</dbReference>
<evidence type="ECO:0000313" key="1">
    <source>
        <dbReference type="EMBL" id="MFD2910724.1"/>
    </source>
</evidence>
<sequence length="180" mass="20906">MKERLETFGTYQDAMLEGNDFMSHSLLSSSINIGLLTPMEVVRKAEEAYHNGEVPINSAEGFIRQLIGWREYMRGIYLKKMPDYRDTNTFDHQRDLPVFFWDAKTYMNCMHEAIRPVVEHGYNHHIQRLMVIGNYATLFGLSPQQTSDWFNEMYIDAYDWVVLPNVLGMALYADGGSAIY</sequence>